<proteinExistence type="predicted"/>
<dbReference type="Proteomes" id="UP001152130">
    <property type="component" value="Unassembled WGS sequence"/>
</dbReference>
<protein>
    <submittedName>
        <fullName evidence="1">Uncharacterized protein</fullName>
    </submittedName>
</protein>
<organism evidence="1 2">
    <name type="scientific">Fusarium irregulare</name>
    <dbReference type="NCBI Taxonomy" id="2494466"/>
    <lineage>
        <taxon>Eukaryota</taxon>
        <taxon>Fungi</taxon>
        <taxon>Dikarya</taxon>
        <taxon>Ascomycota</taxon>
        <taxon>Pezizomycotina</taxon>
        <taxon>Sordariomycetes</taxon>
        <taxon>Hypocreomycetidae</taxon>
        <taxon>Hypocreales</taxon>
        <taxon>Nectriaceae</taxon>
        <taxon>Fusarium</taxon>
        <taxon>Fusarium incarnatum-equiseti species complex</taxon>
    </lineage>
</organism>
<evidence type="ECO:0000313" key="1">
    <source>
        <dbReference type="EMBL" id="KAJ4019462.1"/>
    </source>
</evidence>
<dbReference type="AlphaFoldDB" id="A0A9W8PVI0"/>
<evidence type="ECO:0000313" key="2">
    <source>
        <dbReference type="Proteomes" id="UP001152130"/>
    </source>
</evidence>
<name>A0A9W8PVI0_9HYPO</name>
<comment type="caution">
    <text evidence="1">The sequence shown here is derived from an EMBL/GenBank/DDBJ whole genome shotgun (WGS) entry which is preliminary data.</text>
</comment>
<accession>A0A9W8PVI0</accession>
<reference evidence="1" key="1">
    <citation type="submission" date="2022-10" db="EMBL/GenBank/DDBJ databases">
        <title>Fusarium specimens isolated from Avocado Roots.</title>
        <authorList>
            <person name="Stajich J."/>
            <person name="Roper C."/>
            <person name="Heimlech-Rivalta G."/>
        </authorList>
    </citation>
    <scope>NUCLEOTIDE SEQUENCE</scope>
    <source>
        <strain evidence="1">CF00143</strain>
    </source>
</reference>
<dbReference type="OrthoDB" id="5101889at2759"/>
<dbReference type="EMBL" id="JAPDHF010000004">
    <property type="protein sequence ID" value="KAJ4019462.1"/>
    <property type="molecule type" value="Genomic_DNA"/>
</dbReference>
<keyword evidence="2" id="KW-1185">Reference proteome</keyword>
<sequence length="390" mass="41549">MSLALSGYGAWASPCKPSRSVIASSEASSFIVETYTTDNEWSSATTPTTDEEKTDGTLLTGLLSNTIDLPPPSLSEYSFTPTYVLSTELSPTLTIDSTSQTTSRFDGSTTSILTQTPGTNSASLSQDPIIVSTDSSMADFDTLTTTGSDIPLPSDMSSISTQITEPTEASVPVSVSTTTDLTSSYTEYPTSHTTAMHTTDSAALSITTSVSSDVTSSLPATTSSAVPFMFKIIARDGFRDGSEMRAFNAGARWWGTGRWLLLVPTILTVETSTSHLIAGGVPVCAEFSRAGTQAALQAVLRGCATPMLHNHEHVMCEPAIDGGELRCSVPELNCVSDICARTGQLWTQFYSRNWLEGTRAVSLVPAVNSLDPIYTIKYMIQEVQSEKTVV</sequence>
<gene>
    <name evidence="1" type="ORF">NW766_003189</name>
</gene>